<dbReference type="Pfam" id="PF18962">
    <property type="entry name" value="Por_Secre_tail"/>
    <property type="match status" value="1"/>
</dbReference>
<comment type="caution">
    <text evidence="3">The sequence shown here is derived from an EMBL/GenBank/DDBJ whole genome shotgun (WGS) entry which is preliminary data.</text>
</comment>
<keyword evidence="4" id="KW-1185">Reference proteome</keyword>
<gene>
    <name evidence="3" type="ORF">EV196_104287</name>
</gene>
<dbReference type="Gene3D" id="3.80.10.10">
    <property type="entry name" value="Ribonuclease Inhibitor"/>
    <property type="match status" value="3"/>
</dbReference>
<dbReference type="EMBL" id="SLUP01000004">
    <property type="protein sequence ID" value="TCL66256.1"/>
    <property type="molecule type" value="Genomic_DNA"/>
</dbReference>
<evidence type="ECO:0000313" key="4">
    <source>
        <dbReference type="Proteomes" id="UP000295455"/>
    </source>
</evidence>
<evidence type="ECO:0000313" key="3">
    <source>
        <dbReference type="EMBL" id="TCL66256.1"/>
    </source>
</evidence>
<dbReference type="NCBIfam" id="TIGR04183">
    <property type="entry name" value="Por_Secre_tail"/>
    <property type="match status" value="1"/>
</dbReference>
<sequence>MVTTTLSAQTVGDVFTDGDYSYEVTSVAPNEAAVTGSTLTADIVIPDTATDAATTTTYNVTSIGGSAFESSSITTVVLSSNVVRLEIKAFAACAALTSIEGTSNVTYIGNYCFNNCKALTKLEFPSLIEIGTGAIYNSVIGPGGISRFNIPSSVTTIRNILLGRLQNLTAVQVNWQDPATEVTVDPANFFRNIAIGTEGTVKLYVPSGKKSTYETTAPWNLFHVNNIIEGTMPPEPLDPVGTLFTIDDIEYRVTSVDNLQVEVASSTLTAITVPPTVTKLDGDANTYSVTAIGNGAFLDNTTVTSVALPTSVTVLKGDAFSGAVNLETINLENIVTIETQNVFFNCPKLTTANLAAATSIGNFAFHGLANSTLSSISIPSMVTIGGSAFRTSVIPSIDIPATVTSIGNNAFQDCTSLTGIQVNWDTAGAIPVIDTSVFTNLTVSGITLYVPTGSSALYQAADVWKDFTIVEGTLSTNNLEQELGFSIYPNPTNSIVSIKSKQLNNASVGVYDLNGRALLSQTISGTSSEVNISNLASGIYLFKVQVEDAAFTKRIVKQ</sequence>
<dbReference type="AlphaFoldDB" id="A0A4R1RJS0"/>
<feature type="domain" description="Secretion system C-terminal sorting" evidence="2">
    <location>
        <begin position="487"/>
        <end position="556"/>
    </location>
</feature>
<dbReference type="InterPro" id="IPR032675">
    <property type="entry name" value="LRR_dom_sf"/>
</dbReference>
<dbReference type="OrthoDB" id="1385830at2"/>
<accession>A0A4R1RJS0</accession>
<dbReference type="PANTHER" id="PTHR45661:SF3">
    <property type="entry name" value="IG-LIKE DOMAIN-CONTAINING PROTEIN"/>
    <property type="match status" value="1"/>
</dbReference>
<dbReference type="InterPro" id="IPR026906">
    <property type="entry name" value="LRR_5"/>
</dbReference>
<dbReference type="PANTHER" id="PTHR45661">
    <property type="entry name" value="SURFACE ANTIGEN"/>
    <property type="match status" value="1"/>
</dbReference>
<dbReference type="Pfam" id="PF13306">
    <property type="entry name" value="LRR_5"/>
    <property type="match status" value="2"/>
</dbReference>
<protein>
    <submittedName>
        <fullName evidence="3">Putative secreted protein (Por secretion system target)</fullName>
    </submittedName>
</protein>
<organism evidence="3 4">
    <name type="scientific">Mariniflexile fucanivorans</name>
    <dbReference type="NCBI Taxonomy" id="264023"/>
    <lineage>
        <taxon>Bacteria</taxon>
        <taxon>Pseudomonadati</taxon>
        <taxon>Bacteroidota</taxon>
        <taxon>Flavobacteriia</taxon>
        <taxon>Flavobacteriales</taxon>
        <taxon>Flavobacteriaceae</taxon>
        <taxon>Mariniflexile</taxon>
    </lineage>
</organism>
<dbReference type="InterPro" id="IPR026444">
    <property type="entry name" value="Secre_tail"/>
</dbReference>
<proteinExistence type="predicted"/>
<dbReference type="RefSeq" id="WP_132217729.1">
    <property type="nucleotide sequence ID" value="NZ_OX156936.1"/>
</dbReference>
<dbReference type="SUPFAM" id="SSF52058">
    <property type="entry name" value="L domain-like"/>
    <property type="match status" value="1"/>
</dbReference>
<dbReference type="Proteomes" id="UP000295455">
    <property type="component" value="Unassembled WGS sequence"/>
</dbReference>
<reference evidence="3 4" key="1">
    <citation type="submission" date="2019-03" db="EMBL/GenBank/DDBJ databases">
        <title>Genomic Encyclopedia of Type Strains, Phase IV (KMG-IV): sequencing the most valuable type-strain genomes for metagenomic binning, comparative biology and taxonomic classification.</title>
        <authorList>
            <person name="Goeker M."/>
        </authorList>
    </citation>
    <scope>NUCLEOTIDE SEQUENCE [LARGE SCALE GENOMIC DNA]</scope>
    <source>
        <strain evidence="3 4">DSM 18792</strain>
    </source>
</reference>
<keyword evidence="1" id="KW-0732">Signal</keyword>
<evidence type="ECO:0000256" key="1">
    <source>
        <dbReference type="ARBA" id="ARBA00022729"/>
    </source>
</evidence>
<name>A0A4R1RJS0_9FLAO</name>
<dbReference type="InterPro" id="IPR053139">
    <property type="entry name" value="Surface_bspA-like"/>
</dbReference>
<evidence type="ECO:0000259" key="2">
    <source>
        <dbReference type="Pfam" id="PF18962"/>
    </source>
</evidence>